<feature type="transmembrane region" description="Helical" evidence="1">
    <location>
        <begin position="6"/>
        <end position="24"/>
    </location>
</feature>
<accession>A0A6N7XG62</accession>
<dbReference type="Proteomes" id="UP000440713">
    <property type="component" value="Unassembled WGS sequence"/>
</dbReference>
<dbReference type="AlphaFoldDB" id="A0A6N7XG62"/>
<feature type="transmembrane region" description="Helical" evidence="1">
    <location>
        <begin position="45"/>
        <end position="66"/>
    </location>
</feature>
<evidence type="ECO:0000256" key="1">
    <source>
        <dbReference type="SAM" id="Phobius"/>
    </source>
</evidence>
<evidence type="ECO:0000313" key="3">
    <source>
        <dbReference type="Proteomes" id="UP000440713"/>
    </source>
</evidence>
<dbReference type="EMBL" id="VUNE01000002">
    <property type="protein sequence ID" value="MST62189.1"/>
    <property type="molecule type" value="Genomic_DNA"/>
</dbReference>
<comment type="caution">
    <text evidence="2">The sequence shown here is derived from an EMBL/GenBank/DDBJ whole genome shotgun (WGS) entry which is preliminary data.</text>
</comment>
<proteinExistence type="predicted"/>
<protein>
    <submittedName>
        <fullName evidence="2">Uncharacterized protein</fullName>
    </submittedName>
</protein>
<organism evidence="2 3">
    <name type="scientific">Peptostreptococcus porci</name>
    <dbReference type="NCBI Taxonomy" id="2652282"/>
    <lineage>
        <taxon>Bacteria</taxon>
        <taxon>Bacillati</taxon>
        <taxon>Bacillota</taxon>
        <taxon>Clostridia</taxon>
        <taxon>Peptostreptococcales</taxon>
        <taxon>Peptostreptococcaceae</taxon>
        <taxon>Peptostreptococcus</taxon>
    </lineage>
</organism>
<dbReference type="RefSeq" id="WP_154537589.1">
    <property type="nucleotide sequence ID" value="NZ_JAQYHJ010000020.1"/>
</dbReference>
<name>A0A6N7XG62_9FIRM</name>
<keyword evidence="1" id="KW-1133">Transmembrane helix</keyword>
<evidence type="ECO:0000313" key="2">
    <source>
        <dbReference type="EMBL" id="MST62189.1"/>
    </source>
</evidence>
<sequence>MKKTSIVMYALYFCLVISILLVEFDLKSKLETTPDVIIVESVIKYLKITIFFVMSSIGVLSLISTFKDKW</sequence>
<keyword evidence="1" id="KW-0472">Membrane</keyword>
<keyword evidence="3" id="KW-1185">Reference proteome</keyword>
<gene>
    <name evidence="2" type="ORF">FYJ71_04265</name>
</gene>
<keyword evidence="1" id="KW-0812">Transmembrane</keyword>
<reference evidence="2 3" key="1">
    <citation type="submission" date="2019-08" db="EMBL/GenBank/DDBJ databases">
        <title>In-depth cultivation of the pig gut microbiome towards novel bacterial diversity and tailored functional studies.</title>
        <authorList>
            <person name="Wylensek D."/>
            <person name="Hitch T.C.A."/>
            <person name="Clavel T."/>
        </authorList>
    </citation>
    <scope>NUCLEOTIDE SEQUENCE [LARGE SCALE GENOMIC DNA]</scope>
    <source>
        <strain evidence="2 3">WCA-SAB-591-4A-A</strain>
    </source>
</reference>